<evidence type="ECO:0000256" key="1">
    <source>
        <dbReference type="SAM" id="SignalP"/>
    </source>
</evidence>
<sequence>MTPRKAASWFATPLLTAALTTAALTGCRPLSDAVSASACEGTESRVDDLRSYGILDSLPQGAAVPRGFEDLDSGCWEDSGEAWLYAERTYVFPGDDDRADVTRHYRAAAEREGWKPSLSTRRSAKTDRPTSLCFTLGEADDTKMLDVYFLTEEILDAEETETGPEFDSGAGYRVAITATADGSATSCSE</sequence>
<organism evidence="2">
    <name type="scientific">Streptomyces sp. NBC_00093</name>
    <dbReference type="NCBI Taxonomy" id="2975649"/>
    <lineage>
        <taxon>Bacteria</taxon>
        <taxon>Bacillati</taxon>
        <taxon>Actinomycetota</taxon>
        <taxon>Actinomycetes</taxon>
        <taxon>Kitasatosporales</taxon>
        <taxon>Streptomycetaceae</taxon>
        <taxon>Streptomyces</taxon>
    </lineage>
</organism>
<protein>
    <recommendedName>
        <fullName evidence="3">Lipoprotein</fullName>
    </recommendedName>
</protein>
<accession>A0AAU2A2R6</accession>
<dbReference type="EMBL" id="CP108222">
    <property type="protein sequence ID" value="WTT19004.1"/>
    <property type="molecule type" value="Genomic_DNA"/>
</dbReference>
<gene>
    <name evidence="2" type="ORF">OHA22_27480</name>
</gene>
<feature type="chain" id="PRO_5043804621" description="Lipoprotein" evidence="1">
    <location>
        <begin position="23"/>
        <end position="189"/>
    </location>
</feature>
<dbReference type="PROSITE" id="PS51257">
    <property type="entry name" value="PROKAR_LIPOPROTEIN"/>
    <property type="match status" value="1"/>
</dbReference>
<evidence type="ECO:0000313" key="2">
    <source>
        <dbReference type="EMBL" id="WTT19004.1"/>
    </source>
</evidence>
<dbReference type="AlphaFoldDB" id="A0AAU2A2R6"/>
<reference evidence="2" key="1">
    <citation type="submission" date="2022-10" db="EMBL/GenBank/DDBJ databases">
        <title>The complete genomes of actinobacterial strains from the NBC collection.</title>
        <authorList>
            <person name="Joergensen T.S."/>
            <person name="Alvarez Arevalo M."/>
            <person name="Sterndorff E.B."/>
            <person name="Faurdal D."/>
            <person name="Vuksanovic O."/>
            <person name="Mourched A.-S."/>
            <person name="Charusanti P."/>
            <person name="Shaw S."/>
            <person name="Blin K."/>
            <person name="Weber T."/>
        </authorList>
    </citation>
    <scope>NUCLEOTIDE SEQUENCE</scope>
    <source>
        <strain evidence="2">NBC_00093</strain>
    </source>
</reference>
<keyword evidence="1" id="KW-0732">Signal</keyword>
<evidence type="ECO:0008006" key="3">
    <source>
        <dbReference type="Google" id="ProtNLM"/>
    </source>
</evidence>
<name>A0AAU2A2R6_9ACTN</name>
<proteinExistence type="predicted"/>
<feature type="signal peptide" evidence="1">
    <location>
        <begin position="1"/>
        <end position="22"/>
    </location>
</feature>